<reference evidence="2" key="1">
    <citation type="submission" date="2020-09" db="EMBL/GenBank/DDBJ databases">
        <authorList>
            <person name="Kikuchi T."/>
        </authorList>
    </citation>
    <scope>NUCLEOTIDE SEQUENCE</scope>
    <source>
        <strain evidence="2">Ka4C1</strain>
    </source>
</reference>
<proteinExistence type="predicted"/>
<keyword evidence="3" id="KW-1185">Reference proteome</keyword>
<keyword evidence="1" id="KW-1133">Transmembrane helix</keyword>
<organism evidence="2 3">
    <name type="scientific">Bursaphelenchus xylophilus</name>
    <name type="common">Pinewood nematode worm</name>
    <name type="synonym">Aphelenchoides xylophilus</name>
    <dbReference type="NCBI Taxonomy" id="6326"/>
    <lineage>
        <taxon>Eukaryota</taxon>
        <taxon>Metazoa</taxon>
        <taxon>Ecdysozoa</taxon>
        <taxon>Nematoda</taxon>
        <taxon>Chromadorea</taxon>
        <taxon>Rhabditida</taxon>
        <taxon>Tylenchina</taxon>
        <taxon>Tylenchomorpha</taxon>
        <taxon>Aphelenchoidea</taxon>
        <taxon>Aphelenchoididae</taxon>
        <taxon>Bursaphelenchus</taxon>
    </lineage>
</organism>
<feature type="transmembrane region" description="Helical" evidence="1">
    <location>
        <begin position="16"/>
        <end position="38"/>
    </location>
</feature>
<gene>
    <name evidence="2" type="ORF">BXYJ_LOCUS2692</name>
</gene>
<dbReference type="Proteomes" id="UP000582659">
    <property type="component" value="Unassembled WGS sequence"/>
</dbReference>
<comment type="caution">
    <text evidence="2">The sequence shown here is derived from an EMBL/GenBank/DDBJ whole genome shotgun (WGS) entry which is preliminary data.</text>
</comment>
<dbReference type="AlphaFoldDB" id="A0A7I8XN27"/>
<protein>
    <submittedName>
        <fullName evidence="2">(pine wood nematode) hypothetical protein</fullName>
    </submittedName>
</protein>
<keyword evidence="1" id="KW-0472">Membrane</keyword>
<dbReference type="EMBL" id="CAJFCV020000001">
    <property type="protein sequence ID" value="CAG9089564.1"/>
    <property type="molecule type" value="Genomic_DNA"/>
</dbReference>
<name>A0A7I8XN27_BURXY</name>
<evidence type="ECO:0000256" key="1">
    <source>
        <dbReference type="SAM" id="Phobius"/>
    </source>
</evidence>
<evidence type="ECO:0000313" key="3">
    <source>
        <dbReference type="Proteomes" id="UP000659654"/>
    </source>
</evidence>
<dbReference type="EMBL" id="CAJFDI010000001">
    <property type="protein sequence ID" value="CAD5211984.1"/>
    <property type="molecule type" value="Genomic_DNA"/>
</dbReference>
<dbReference type="Proteomes" id="UP000659654">
    <property type="component" value="Unassembled WGS sequence"/>
</dbReference>
<sequence length="207" mass="23134">MKTTPLADRRWHHYHILFEAVISVVSFSLNGIVLLVATRNHKQAKTAMNSYSTLVVCTTLTDLAFTLVNLITMEEPGFGAGGLFKFCTEPRAGAANLASAPALGANKGSHFFRRRTLERDLVGFKPEASAIIQQISKGVYGAPRPRKSTAKFSRNERIASSKETAYFICSGGRVVSALAFCARRREFDFGRLRMHFFWPLNQIERCR</sequence>
<evidence type="ECO:0000313" key="2">
    <source>
        <dbReference type="EMBL" id="CAD5211984.1"/>
    </source>
</evidence>
<keyword evidence="1" id="KW-0812">Transmembrane</keyword>
<accession>A0A7I8XN27</accession>